<evidence type="ECO:0000313" key="3">
    <source>
        <dbReference type="Proteomes" id="UP000652761"/>
    </source>
</evidence>
<feature type="region of interest" description="Disordered" evidence="1">
    <location>
        <begin position="87"/>
        <end position="124"/>
    </location>
</feature>
<keyword evidence="3" id="KW-1185">Reference proteome</keyword>
<feature type="compositionally biased region" description="Low complexity" evidence="1">
    <location>
        <begin position="109"/>
        <end position="122"/>
    </location>
</feature>
<dbReference type="AlphaFoldDB" id="A0A843WV74"/>
<organism evidence="2 3">
    <name type="scientific">Colocasia esculenta</name>
    <name type="common">Wild taro</name>
    <name type="synonym">Arum esculentum</name>
    <dbReference type="NCBI Taxonomy" id="4460"/>
    <lineage>
        <taxon>Eukaryota</taxon>
        <taxon>Viridiplantae</taxon>
        <taxon>Streptophyta</taxon>
        <taxon>Embryophyta</taxon>
        <taxon>Tracheophyta</taxon>
        <taxon>Spermatophyta</taxon>
        <taxon>Magnoliopsida</taxon>
        <taxon>Liliopsida</taxon>
        <taxon>Araceae</taxon>
        <taxon>Aroideae</taxon>
        <taxon>Colocasieae</taxon>
        <taxon>Colocasia</taxon>
    </lineage>
</organism>
<evidence type="ECO:0000313" key="2">
    <source>
        <dbReference type="EMBL" id="MQM09121.1"/>
    </source>
</evidence>
<evidence type="ECO:0000256" key="1">
    <source>
        <dbReference type="SAM" id="MobiDB-lite"/>
    </source>
</evidence>
<feature type="region of interest" description="Disordered" evidence="1">
    <location>
        <begin position="138"/>
        <end position="166"/>
    </location>
</feature>
<sequence>MHIRVAAVSSQGLQKNPNERSPTRRRRDRREAESSQNIAEKGSQPDDAMASALSLQIRHIFPSAALNLPPAAAKSRFLIPSSSLLLSSPNPPSPHLPRASPDAGPGENPDAGGEDPAAAPAEQDADFENRLSQIRLKYRSGTGKKAEQRRSKKSPPGATSSKKGGKVLLPPVSLLEPVSAGGMKVEFGFSPYSEWLNGRLAVLGLAALLLVELASGKGLLSYHSPPIIFIQIYTISAAAAMFVKFEKEKVSVWPKAPPPSPSASVGE</sequence>
<protein>
    <submittedName>
        <fullName evidence="2">Uncharacterized protein</fullName>
    </submittedName>
</protein>
<gene>
    <name evidence="2" type="ORF">Taro_041988</name>
</gene>
<feature type="region of interest" description="Disordered" evidence="1">
    <location>
        <begin position="1"/>
        <end position="50"/>
    </location>
</feature>
<comment type="caution">
    <text evidence="2">The sequence shown here is derived from an EMBL/GenBank/DDBJ whole genome shotgun (WGS) entry which is preliminary data.</text>
</comment>
<dbReference type="EMBL" id="NMUH01004296">
    <property type="protein sequence ID" value="MQM09121.1"/>
    <property type="molecule type" value="Genomic_DNA"/>
</dbReference>
<dbReference type="Proteomes" id="UP000652761">
    <property type="component" value="Unassembled WGS sequence"/>
</dbReference>
<accession>A0A843WV74</accession>
<dbReference type="SUPFAM" id="SSF103511">
    <property type="entry name" value="Chlorophyll a-b binding protein"/>
    <property type="match status" value="1"/>
</dbReference>
<proteinExistence type="predicted"/>
<reference evidence="2" key="1">
    <citation type="submission" date="2017-07" db="EMBL/GenBank/DDBJ databases">
        <title>Taro Niue Genome Assembly and Annotation.</title>
        <authorList>
            <person name="Atibalentja N."/>
            <person name="Keating K."/>
            <person name="Fields C.J."/>
        </authorList>
    </citation>
    <scope>NUCLEOTIDE SEQUENCE</scope>
    <source>
        <strain evidence="2">Niue_2</strain>
        <tissue evidence="2">Leaf</tissue>
    </source>
</reference>
<name>A0A843WV74_COLES</name>
<dbReference type="OrthoDB" id="1934145at2759"/>